<feature type="compositionally biased region" description="Polar residues" evidence="1">
    <location>
        <begin position="249"/>
        <end position="276"/>
    </location>
</feature>
<dbReference type="EMBL" id="CAJNOR010005688">
    <property type="protein sequence ID" value="CAF1572667.1"/>
    <property type="molecule type" value="Genomic_DNA"/>
</dbReference>
<evidence type="ECO:0000313" key="6">
    <source>
        <dbReference type="Proteomes" id="UP000663852"/>
    </source>
</evidence>
<dbReference type="InterPro" id="IPR040350">
    <property type="entry name" value="TMEM272"/>
</dbReference>
<gene>
    <name evidence="3" type="ORF">EDS130_LOCUS16662</name>
    <name evidence="4" type="ORF">XAT740_LOCUS44633</name>
</gene>
<keyword evidence="2" id="KW-1133">Transmembrane helix</keyword>
<dbReference type="AlphaFoldDB" id="A0A814JF03"/>
<dbReference type="OrthoDB" id="6157510at2759"/>
<name>A0A814JF03_ADIRI</name>
<keyword evidence="5" id="KW-1185">Reference proteome</keyword>
<proteinExistence type="predicted"/>
<feature type="transmembrane region" description="Helical" evidence="2">
    <location>
        <begin position="411"/>
        <end position="437"/>
    </location>
</feature>
<sequence>MTECEQSRVGREFLDSVSWPTLLRRPAHDQCYCHQCYSSDLPDTLTVAGYTYVIPRGWSRFAVSVDEDFFNHHNVWKTWLNCYHGTSIDNARSCVEHRQLLLPNDITMYGKKLEIREDHIPGEQYVFTTPSIKYAALGCYGHTYDFRSPRDSKLYTIKVVLQCKQKPDSIIAQPETVGAREREIKICPHFPNEVLEWKTKHRSSVMIYGLLLQVKGEDAEDDSNLSLCQSISITENQPHESIIIPPQSAPSNENVDNNPKSPPSNQAIDNNSKPTRSIASTYRSKWASMSRKRAALLIILVVSTFLPIAALIIGQIYKNDCPMQPWIPRWLIIFGAMGLAGFGLIFITMSITFQRCSKDTEVGNDISSYMFCLLILFFLAWLIAGSVWIFPANLEVQFNETNKKTYCHKTLYKFAFGLSLVQYSLIGVLICCCLGNVF</sequence>
<feature type="transmembrane region" description="Helical" evidence="2">
    <location>
        <begin position="294"/>
        <end position="317"/>
    </location>
</feature>
<evidence type="ECO:0000313" key="3">
    <source>
        <dbReference type="EMBL" id="CAF1035973.1"/>
    </source>
</evidence>
<evidence type="ECO:0000256" key="2">
    <source>
        <dbReference type="SAM" id="Phobius"/>
    </source>
</evidence>
<dbReference type="Proteomes" id="UP000663852">
    <property type="component" value="Unassembled WGS sequence"/>
</dbReference>
<feature type="transmembrane region" description="Helical" evidence="2">
    <location>
        <begin position="329"/>
        <end position="348"/>
    </location>
</feature>
<feature type="region of interest" description="Disordered" evidence="1">
    <location>
        <begin position="245"/>
        <end position="276"/>
    </location>
</feature>
<dbReference type="EMBL" id="CAJNOJ010000073">
    <property type="protein sequence ID" value="CAF1035973.1"/>
    <property type="molecule type" value="Genomic_DNA"/>
</dbReference>
<dbReference type="PANTHER" id="PTHR33444:SF2">
    <property type="entry name" value="MARVEL DOMAIN-CONTAINING PROTEIN"/>
    <property type="match status" value="1"/>
</dbReference>
<dbReference type="Gene3D" id="1.20.1070.10">
    <property type="entry name" value="Rhodopsin 7-helix transmembrane proteins"/>
    <property type="match status" value="1"/>
</dbReference>
<comment type="caution">
    <text evidence="3">The sequence shown here is derived from an EMBL/GenBank/DDBJ whole genome shotgun (WGS) entry which is preliminary data.</text>
</comment>
<evidence type="ECO:0000313" key="5">
    <source>
        <dbReference type="Proteomes" id="UP000663828"/>
    </source>
</evidence>
<evidence type="ECO:0000313" key="4">
    <source>
        <dbReference type="EMBL" id="CAF1572667.1"/>
    </source>
</evidence>
<evidence type="ECO:0000256" key="1">
    <source>
        <dbReference type="SAM" id="MobiDB-lite"/>
    </source>
</evidence>
<keyword evidence="2" id="KW-0472">Membrane</keyword>
<accession>A0A814JF03</accession>
<protein>
    <submittedName>
        <fullName evidence="3">Uncharacterized protein</fullName>
    </submittedName>
</protein>
<feature type="transmembrane region" description="Helical" evidence="2">
    <location>
        <begin position="369"/>
        <end position="391"/>
    </location>
</feature>
<organism evidence="3 6">
    <name type="scientific">Adineta ricciae</name>
    <name type="common">Rotifer</name>
    <dbReference type="NCBI Taxonomy" id="249248"/>
    <lineage>
        <taxon>Eukaryota</taxon>
        <taxon>Metazoa</taxon>
        <taxon>Spiralia</taxon>
        <taxon>Gnathifera</taxon>
        <taxon>Rotifera</taxon>
        <taxon>Eurotatoria</taxon>
        <taxon>Bdelloidea</taxon>
        <taxon>Adinetida</taxon>
        <taxon>Adinetidae</taxon>
        <taxon>Adineta</taxon>
    </lineage>
</organism>
<reference evidence="3" key="1">
    <citation type="submission" date="2021-02" db="EMBL/GenBank/DDBJ databases">
        <authorList>
            <person name="Nowell W R."/>
        </authorList>
    </citation>
    <scope>NUCLEOTIDE SEQUENCE</scope>
</reference>
<keyword evidence="2" id="KW-0812">Transmembrane</keyword>
<dbReference type="Proteomes" id="UP000663828">
    <property type="component" value="Unassembled WGS sequence"/>
</dbReference>
<dbReference type="PANTHER" id="PTHR33444">
    <property type="entry name" value="SI:DKEY-19B23.12-RELATED"/>
    <property type="match status" value="1"/>
</dbReference>